<feature type="transmembrane region" description="Helical" evidence="1">
    <location>
        <begin position="60"/>
        <end position="78"/>
    </location>
</feature>
<keyword evidence="1" id="KW-0472">Membrane</keyword>
<dbReference type="EMBL" id="JAAQHG020000003">
    <property type="protein sequence ID" value="KAL1590068.1"/>
    <property type="molecule type" value="Genomic_DNA"/>
</dbReference>
<dbReference type="RefSeq" id="XP_069233173.1">
    <property type="nucleotide sequence ID" value="XM_069369636.1"/>
</dbReference>
<evidence type="ECO:0000256" key="1">
    <source>
        <dbReference type="SAM" id="Phobius"/>
    </source>
</evidence>
<accession>A0AB34KZ49</accession>
<dbReference type="Proteomes" id="UP000803884">
    <property type="component" value="Unassembled WGS sequence"/>
</dbReference>
<gene>
    <name evidence="2" type="ORF">WHR41_01030</name>
</gene>
<keyword evidence="1" id="KW-0812">Transmembrane</keyword>
<dbReference type="AlphaFoldDB" id="A0AB34KZ49"/>
<comment type="caution">
    <text evidence="2">The sequence shown here is derived from an EMBL/GenBank/DDBJ whole genome shotgun (WGS) entry which is preliminary data.</text>
</comment>
<evidence type="ECO:0008006" key="4">
    <source>
        <dbReference type="Google" id="ProtNLM"/>
    </source>
</evidence>
<dbReference type="GeneID" id="96002474"/>
<keyword evidence="3" id="KW-1185">Reference proteome</keyword>
<reference evidence="2 3" key="1">
    <citation type="journal article" date="2020" name="Microbiol. Resour. Announc.">
        <title>Draft Genome Sequence of a Cladosporium Species Isolated from the Mesophotic Ascidian Didemnum maculosum.</title>
        <authorList>
            <person name="Gioti A."/>
            <person name="Siaperas R."/>
            <person name="Nikolaivits E."/>
            <person name="Le Goff G."/>
            <person name="Ouazzani J."/>
            <person name="Kotoulas G."/>
            <person name="Topakas E."/>
        </authorList>
    </citation>
    <scope>NUCLEOTIDE SEQUENCE [LARGE SCALE GENOMIC DNA]</scope>
    <source>
        <strain evidence="2 3">TM138-S3</strain>
    </source>
</reference>
<organism evidence="2 3">
    <name type="scientific">Cladosporium halotolerans</name>
    <dbReference type="NCBI Taxonomy" id="1052096"/>
    <lineage>
        <taxon>Eukaryota</taxon>
        <taxon>Fungi</taxon>
        <taxon>Dikarya</taxon>
        <taxon>Ascomycota</taxon>
        <taxon>Pezizomycotina</taxon>
        <taxon>Dothideomycetes</taxon>
        <taxon>Dothideomycetidae</taxon>
        <taxon>Cladosporiales</taxon>
        <taxon>Cladosporiaceae</taxon>
        <taxon>Cladosporium</taxon>
    </lineage>
</organism>
<feature type="transmembrane region" description="Helical" evidence="1">
    <location>
        <begin position="131"/>
        <end position="152"/>
    </location>
</feature>
<keyword evidence="1" id="KW-1133">Transmembrane helix</keyword>
<sequence>MEAIKYYLGRYSLAVNIATNIFLVLLCVISYAALIMLYCSKGMHLRSFTYIEDSNNLPPTTFVPVLGILLTGATSALITRSVEHSLWISLTCDNVGSNINKVLTAAESRQRAQWSVSPFARLLYTFDGQSWVLRLSGVLLFCTAILNPVLLYGVRPGVSKFDTVEARAPSVPMFAGFTSTIDFWSVLDNPTILASLVSMNNLSAPASSVCSNDACSVSARTTALQAECKASSQNYTGESEIYCSTLGTKTCVGPFLSSGSNYIEIANFTTGPSNNCDGVLALDVAFEEHKCPSGDFAIIFGAWVTGMYNQTLHKVECNLYIGNVTVTQTGNSAPTLDRKSFTNFTNPISISGNYTEGLAQDSDDIFFFDNILPWMWQMEYLIIRKSWTHNIVIDNPYTFAFDGVSSFGNNTLGSYLLRGPGFQNQALLHLTADADGVAKTLERNFDMATLLAFVRQPYAGSVNITTTHESKVWLYNEKVLGILAVPAIATLLVMCMCWRIKGDEVVIGYDPLQIARRAEEILEKREHDRRLSRLSRGPYVAVRNVR</sequence>
<feature type="transmembrane region" description="Helical" evidence="1">
    <location>
        <begin position="17"/>
        <end position="39"/>
    </location>
</feature>
<evidence type="ECO:0000313" key="2">
    <source>
        <dbReference type="EMBL" id="KAL1590068.1"/>
    </source>
</evidence>
<protein>
    <recommendedName>
        <fullName evidence="4">Transmembrane protein</fullName>
    </recommendedName>
</protein>
<evidence type="ECO:0000313" key="3">
    <source>
        <dbReference type="Proteomes" id="UP000803884"/>
    </source>
</evidence>
<name>A0AB34KZ49_9PEZI</name>
<proteinExistence type="predicted"/>